<evidence type="ECO:0000256" key="9">
    <source>
        <dbReference type="HAMAP-Rule" id="MF_00161"/>
    </source>
</evidence>
<comment type="catalytic activity">
    <reaction evidence="9">
        <text>Release of signal peptides from bacterial membrane prolipoproteins. Hydrolyzes -Xaa-Yaa-Zaa-|-(S,diacylglyceryl)Cys-, in which Xaa is hydrophobic (preferably Leu), and Yaa (Ala or Ser) and Zaa (Gly or Ala) have small, neutral side chains.</text>
        <dbReference type="EC" id="3.4.23.36"/>
    </reaction>
</comment>
<keyword evidence="7 9" id="KW-1133">Transmembrane helix</keyword>
<keyword evidence="3 9" id="KW-0645">Protease</keyword>
<dbReference type="PANTHER" id="PTHR33695">
    <property type="entry name" value="LIPOPROTEIN SIGNAL PEPTIDASE"/>
    <property type="match status" value="1"/>
</dbReference>
<comment type="pathway">
    <text evidence="9">Protein modification; lipoprotein biosynthesis (signal peptide cleavage).</text>
</comment>
<comment type="similarity">
    <text evidence="1 9 10">Belongs to the peptidase A8 family.</text>
</comment>
<evidence type="ECO:0000256" key="6">
    <source>
        <dbReference type="ARBA" id="ARBA00022801"/>
    </source>
</evidence>
<dbReference type="InterPro" id="IPR001872">
    <property type="entry name" value="Peptidase_A8"/>
</dbReference>
<dbReference type="EMBL" id="AP024484">
    <property type="protein sequence ID" value="BCS84132.1"/>
    <property type="molecule type" value="Genomic_DNA"/>
</dbReference>
<dbReference type="Pfam" id="PF01252">
    <property type="entry name" value="Peptidase_A8"/>
    <property type="match status" value="1"/>
</dbReference>
<gene>
    <name evidence="9 11" type="primary">lspA</name>
    <name evidence="11" type="ORF">prwr041_00250</name>
</gene>
<dbReference type="RefSeq" id="WP_207154334.1">
    <property type="nucleotide sequence ID" value="NZ_AP024484.1"/>
</dbReference>
<reference evidence="11 12" key="1">
    <citation type="journal article" date="2022" name="Int. J. Syst. Evol. Microbiol.">
        <title>Prevotella herbatica sp. nov., a plant polysaccharide-decomposing anaerobic bacterium isolated from a methanogenic reactor.</title>
        <authorList>
            <person name="Uek A."/>
            <person name="Tonouchi A."/>
            <person name="Kaku N."/>
            <person name="Ueki K."/>
        </authorList>
    </citation>
    <scope>NUCLEOTIDE SEQUENCE [LARGE SCALE GENOMIC DNA]</scope>
    <source>
        <strain evidence="11 12">WR041</strain>
    </source>
</reference>
<keyword evidence="2 9" id="KW-1003">Cell membrane</keyword>
<keyword evidence="5 9" id="KW-0064">Aspartyl protease</keyword>
<feature type="transmembrane region" description="Helical" evidence="9">
    <location>
        <begin position="173"/>
        <end position="198"/>
    </location>
</feature>
<dbReference type="EC" id="3.4.23.36" evidence="9"/>
<evidence type="ECO:0000256" key="1">
    <source>
        <dbReference type="ARBA" id="ARBA00006139"/>
    </source>
</evidence>
<feature type="transmembrane region" description="Helical" evidence="9">
    <location>
        <begin position="64"/>
        <end position="85"/>
    </location>
</feature>
<dbReference type="NCBIfam" id="NF011369">
    <property type="entry name" value="PRK14788.1"/>
    <property type="match status" value="1"/>
</dbReference>
<keyword evidence="11" id="KW-0449">Lipoprotein</keyword>
<name>A0ABM7NUH3_9BACT</name>
<evidence type="ECO:0000313" key="12">
    <source>
        <dbReference type="Proteomes" id="UP001319045"/>
    </source>
</evidence>
<feature type="transmembrane region" description="Helical" evidence="9">
    <location>
        <begin position="12"/>
        <end position="28"/>
    </location>
</feature>
<keyword evidence="8 9" id="KW-0472">Membrane</keyword>
<organism evidence="11 12">
    <name type="scientific">Prevotella herbatica</name>
    <dbReference type="NCBI Taxonomy" id="2801997"/>
    <lineage>
        <taxon>Bacteria</taxon>
        <taxon>Pseudomonadati</taxon>
        <taxon>Bacteroidota</taxon>
        <taxon>Bacteroidia</taxon>
        <taxon>Bacteroidales</taxon>
        <taxon>Prevotellaceae</taxon>
        <taxon>Prevotella</taxon>
    </lineage>
</organism>
<feature type="active site" evidence="9">
    <location>
        <position position="150"/>
    </location>
</feature>
<evidence type="ECO:0000256" key="10">
    <source>
        <dbReference type="RuleBase" id="RU004181"/>
    </source>
</evidence>
<protein>
    <recommendedName>
        <fullName evidence="9">Lipoprotein signal peptidase</fullName>
        <ecNumber evidence="9">3.4.23.36</ecNumber>
    </recommendedName>
    <alternativeName>
        <fullName evidence="9">Prolipoprotein signal peptidase</fullName>
    </alternativeName>
    <alternativeName>
        <fullName evidence="9">Signal peptidase II</fullName>
        <shortName evidence="9">SPase II</shortName>
    </alternativeName>
</protein>
<evidence type="ECO:0000256" key="8">
    <source>
        <dbReference type="ARBA" id="ARBA00023136"/>
    </source>
</evidence>
<keyword evidence="4 9" id="KW-0812">Transmembrane</keyword>
<evidence type="ECO:0000256" key="3">
    <source>
        <dbReference type="ARBA" id="ARBA00022670"/>
    </source>
</evidence>
<comment type="function">
    <text evidence="9">This protein specifically catalyzes the removal of signal peptides from prolipoproteins.</text>
</comment>
<evidence type="ECO:0000256" key="5">
    <source>
        <dbReference type="ARBA" id="ARBA00022750"/>
    </source>
</evidence>
<dbReference type="HAMAP" id="MF_00161">
    <property type="entry name" value="LspA"/>
    <property type="match status" value="1"/>
</dbReference>
<dbReference type="PRINTS" id="PR00781">
    <property type="entry name" value="LIPOSIGPTASE"/>
</dbReference>
<evidence type="ECO:0000256" key="2">
    <source>
        <dbReference type="ARBA" id="ARBA00022475"/>
    </source>
</evidence>
<sequence length="216" mass="24398">MKKNSYLSQDRLLAFVLIIAILVIDQIIKIEVKTNMCLGESVRVTDWFYISFIENNGMAYGMTFFNKLVLSVFRIIAVGCIGWYMHKVLQQKHSTGYIVVLSMILAGAAGNIIDSMFYGLIFNASSPFYVSYLVPFGSGYASFLQGKVVDMFYFPLIVTTYPDWVPFKGGQEFVFFSPVFNFADACISVGVVLLLLFFRKDMEGISETVRGAFKKK</sequence>
<proteinExistence type="inferred from homology"/>
<evidence type="ECO:0000256" key="7">
    <source>
        <dbReference type="ARBA" id="ARBA00022989"/>
    </source>
</evidence>
<keyword evidence="6 9" id="KW-0378">Hydrolase</keyword>
<feature type="active site" evidence="9">
    <location>
        <position position="184"/>
    </location>
</feature>
<keyword evidence="12" id="KW-1185">Reference proteome</keyword>
<dbReference type="PANTHER" id="PTHR33695:SF1">
    <property type="entry name" value="LIPOPROTEIN SIGNAL PEPTIDASE"/>
    <property type="match status" value="1"/>
</dbReference>
<comment type="subcellular location">
    <subcellularLocation>
        <location evidence="9">Cell membrane</location>
        <topology evidence="9">Multi-pass membrane protein</topology>
    </subcellularLocation>
</comment>
<evidence type="ECO:0000256" key="4">
    <source>
        <dbReference type="ARBA" id="ARBA00022692"/>
    </source>
</evidence>
<accession>A0ABM7NUH3</accession>
<evidence type="ECO:0000313" key="11">
    <source>
        <dbReference type="EMBL" id="BCS84132.1"/>
    </source>
</evidence>
<dbReference type="Proteomes" id="UP001319045">
    <property type="component" value="Chromosome"/>
</dbReference>
<feature type="transmembrane region" description="Helical" evidence="9">
    <location>
        <begin position="97"/>
        <end position="121"/>
    </location>
</feature>